<dbReference type="InterPro" id="IPR027555">
    <property type="entry name" value="Mo5U34_MeTrfas-like"/>
</dbReference>
<protein>
    <submittedName>
        <fullName evidence="3">tRNA 5-methoxyuridine(34)/uridine 5-oxyacetic acid(34) synthase CmoB</fullName>
    </submittedName>
</protein>
<dbReference type="NCBIfam" id="NF011650">
    <property type="entry name" value="PRK15068.1"/>
    <property type="match status" value="1"/>
</dbReference>
<evidence type="ECO:0000313" key="3">
    <source>
        <dbReference type="EMBL" id="MDG4476317.1"/>
    </source>
</evidence>
<gene>
    <name evidence="3" type="primary">cmoB</name>
    <name evidence="3" type="ORF">OLX77_09125</name>
</gene>
<dbReference type="Gene3D" id="3.40.50.150">
    <property type="entry name" value="Vaccinia Virus protein VP39"/>
    <property type="match status" value="1"/>
</dbReference>
<organism evidence="3 4">
    <name type="scientific">Thiovibrio frasassiensis</name>
    <dbReference type="NCBI Taxonomy" id="2984131"/>
    <lineage>
        <taxon>Bacteria</taxon>
        <taxon>Pseudomonadati</taxon>
        <taxon>Thermodesulfobacteriota</taxon>
        <taxon>Desulfobulbia</taxon>
        <taxon>Desulfobulbales</taxon>
        <taxon>Thiovibrionaceae</taxon>
        <taxon>Thiovibrio</taxon>
    </lineage>
</organism>
<comment type="caution">
    <text evidence="3">The sequence shown here is derived from an EMBL/GenBank/DDBJ whole genome shotgun (WGS) entry which is preliminary data.</text>
</comment>
<name>A0A9X4RQJ1_9BACT</name>
<dbReference type="EMBL" id="JAPHEH010000001">
    <property type="protein sequence ID" value="MDG4476317.1"/>
    <property type="molecule type" value="Genomic_DNA"/>
</dbReference>
<dbReference type="SUPFAM" id="SSF53335">
    <property type="entry name" value="S-adenosyl-L-methionine-dependent methyltransferases"/>
    <property type="match status" value="1"/>
</dbReference>
<proteinExistence type="inferred from homology"/>
<evidence type="ECO:0000256" key="1">
    <source>
        <dbReference type="ARBA" id="ARBA00022679"/>
    </source>
</evidence>
<dbReference type="Proteomes" id="UP001154240">
    <property type="component" value="Unassembled WGS sequence"/>
</dbReference>
<dbReference type="InterPro" id="IPR029063">
    <property type="entry name" value="SAM-dependent_MTases_sf"/>
</dbReference>
<dbReference type="GO" id="GO:0002098">
    <property type="term" value="P:tRNA wobble uridine modification"/>
    <property type="evidence" value="ECO:0007669"/>
    <property type="project" value="InterPro"/>
</dbReference>
<dbReference type="NCBIfam" id="TIGR00452">
    <property type="entry name" value="tRNA 5-methoxyuridine(34)/uridine 5-oxyacetic acid(34) synthase CmoB"/>
    <property type="match status" value="1"/>
</dbReference>
<keyword evidence="4" id="KW-1185">Reference proteome</keyword>
<dbReference type="Pfam" id="PF08003">
    <property type="entry name" value="Methyltransf_9"/>
    <property type="match status" value="1"/>
</dbReference>
<dbReference type="CDD" id="cd02440">
    <property type="entry name" value="AdoMet_MTases"/>
    <property type="match status" value="1"/>
</dbReference>
<reference evidence="3" key="1">
    <citation type="journal article" date="2022" name="bioRxiv">
        <title>Thiovibrio frasassiensisgen. nov., sp. nov., an autotrophic, elemental sulfur disproportionating bacterium isolated from sulfidic karst sediment, and proposal of Thiovibrionaceae fam. nov.</title>
        <authorList>
            <person name="Aronson H."/>
            <person name="Thomas C."/>
            <person name="Bhattacharyya M."/>
            <person name="Eckstein S."/>
            <person name="Jensen S."/>
            <person name="Barco R."/>
            <person name="Macalady J."/>
            <person name="Amend J."/>
        </authorList>
    </citation>
    <scope>NUCLEOTIDE SEQUENCE</scope>
    <source>
        <strain evidence="3">RS19-109</strain>
    </source>
</reference>
<dbReference type="GO" id="GO:0016765">
    <property type="term" value="F:transferase activity, transferring alkyl or aryl (other than methyl) groups"/>
    <property type="evidence" value="ECO:0007669"/>
    <property type="project" value="InterPro"/>
</dbReference>
<accession>A0A9X4RQJ1</accession>
<keyword evidence="2" id="KW-0819">tRNA processing</keyword>
<dbReference type="HAMAP" id="MF_01590">
    <property type="entry name" value="tRNA_carboxymethyltr_CmoB"/>
    <property type="match status" value="1"/>
</dbReference>
<evidence type="ECO:0000256" key="2">
    <source>
        <dbReference type="ARBA" id="ARBA00022694"/>
    </source>
</evidence>
<dbReference type="AlphaFoldDB" id="A0A9X4RQJ1"/>
<evidence type="ECO:0000313" key="4">
    <source>
        <dbReference type="Proteomes" id="UP001154240"/>
    </source>
</evidence>
<keyword evidence="1" id="KW-0808">Transferase</keyword>
<sequence>MREYLDLLKTADKDAILTRRAETANRLAQTKKGFLRFREPYEALHHLQAQFTDFSKDAVTIGRGTELSEADRHLVHDAMRAFMPWRKGPFDVFGVEIDAEWQSWRKWNRLLPALPDLTGKVVADIGCNNGYYMFRMLPHKPRCVVGLEPFLQHYYCFKTLRHLAGAEELFIELMGVEDIPLFPSCFDVVFLMGIIYHRISPVEMLREIRAAMRPGGVLILESQAIPGENPVALFPEARYAKVPGTYFVPTASCLRNWLLRTGFGEVEIFCSHPMSSEEQRKTAWMAFESYEDFLDPHNPNLTVEGYPAPLRVFLRATAPS</sequence>
<dbReference type="InterPro" id="IPR010017">
    <property type="entry name" value="CmoB"/>
</dbReference>
<dbReference type="RefSeq" id="WP_307633285.1">
    <property type="nucleotide sequence ID" value="NZ_JAPHEH010000001.1"/>
</dbReference>
<reference evidence="3" key="2">
    <citation type="submission" date="2022-10" db="EMBL/GenBank/DDBJ databases">
        <authorList>
            <person name="Aronson H.S."/>
        </authorList>
    </citation>
    <scope>NUCLEOTIDE SEQUENCE</scope>
    <source>
        <strain evidence="3">RS19-109</strain>
    </source>
</reference>